<gene>
    <name evidence="2" type="ORF">SDC9_182905</name>
</gene>
<proteinExistence type="predicted"/>
<feature type="compositionally biased region" description="Low complexity" evidence="1">
    <location>
        <begin position="31"/>
        <end position="40"/>
    </location>
</feature>
<evidence type="ECO:0000256" key="1">
    <source>
        <dbReference type="SAM" id="MobiDB-lite"/>
    </source>
</evidence>
<evidence type="ECO:0000313" key="2">
    <source>
        <dbReference type="EMBL" id="MPN35407.1"/>
    </source>
</evidence>
<accession>A0A645H8P3</accession>
<comment type="caution">
    <text evidence="2">The sequence shown here is derived from an EMBL/GenBank/DDBJ whole genome shotgun (WGS) entry which is preliminary data.</text>
</comment>
<protein>
    <submittedName>
        <fullName evidence="2">Uncharacterized protein</fullName>
    </submittedName>
</protein>
<reference evidence="2" key="1">
    <citation type="submission" date="2019-08" db="EMBL/GenBank/DDBJ databases">
        <authorList>
            <person name="Kucharzyk K."/>
            <person name="Murdoch R.W."/>
            <person name="Higgins S."/>
            <person name="Loffler F."/>
        </authorList>
    </citation>
    <scope>NUCLEOTIDE SEQUENCE</scope>
</reference>
<dbReference type="EMBL" id="VSSQ01088962">
    <property type="protein sequence ID" value="MPN35407.1"/>
    <property type="molecule type" value="Genomic_DNA"/>
</dbReference>
<sequence>MLGHGMAVDVVDHGAQQGVAGQHEQGGKAGLGQQARARAGAHGGRAP</sequence>
<name>A0A645H8P3_9ZZZZ</name>
<organism evidence="2">
    <name type="scientific">bioreactor metagenome</name>
    <dbReference type="NCBI Taxonomy" id="1076179"/>
    <lineage>
        <taxon>unclassified sequences</taxon>
        <taxon>metagenomes</taxon>
        <taxon>ecological metagenomes</taxon>
    </lineage>
</organism>
<dbReference type="AlphaFoldDB" id="A0A645H8P3"/>
<feature type="region of interest" description="Disordered" evidence="1">
    <location>
        <begin position="1"/>
        <end position="47"/>
    </location>
</feature>